<gene>
    <name evidence="1" type="ORF">E5288_WYG005967</name>
</gene>
<protein>
    <submittedName>
        <fullName evidence="1">Uncharacterized protein</fullName>
    </submittedName>
</protein>
<dbReference type="Proteomes" id="UP000322234">
    <property type="component" value="Unassembled WGS sequence"/>
</dbReference>
<evidence type="ECO:0000313" key="1">
    <source>
        <dbReference type="EMBL" id="MXQ81485.1"/>
    </source>
</evidence>
<comment type="caution">
    <text evidence="1">The sequence shown here is derived from an EMBL/GenBank/DDBJ whole genome shotgun (WGS) entry which is preliminary data.</text>
</comment>
<proteinExistence type="predicted"/>
<sequence>MGLREKSQEVGRGSTEDALWMQRWKRVETLDEEEGEKTWKREGEGKEKERKMKEHILSSLQFCVTLGIWTLRPIEKLAQSQALVRSGTPCSEKPGDRKQPYDPLLAKVEKTMAKAPLPQSPALEALLPVHPPGNQALLTSLGIVTDLSVVDSGGYTEEHSDETGDALGWVEILSSLEDSPASHEGKV</sequence>
<name>A0A6B0QVD8_9CETA</name>
<evidence type="ECO:0000313" key="2">
    <source>
        <dbReference type="Proteomes" id="UP000322234"/>
    </source>
</evidence>
<keyword evidence="2" id="KW-1185">Reference proteome</keyword>
<accession>A0A6B0QVD8</accession>
<reference evidence="1" key="1">
    <citation type="submission" date="2019-10" db="EMBL/GenBank/DDBJ databases">
        <title>The sequence and de novo assembly of the wild yak genome.</title>
        <authorList>
            <person name="Liu Y."/>
        </authorList>
    </citation>
    <scope>NUCLEOTIDE SEQUENCE [LARGE SCALE GENOMIC DNA]</scope>
    <source>
        <strain evidence="1">WY2019</strain>
    </source>
</reference>
<dbReference type="AlphaFoldDB" id="A0A6B0QVD8"/>
<dbReference type="EMBL" id="VBQZ03000007">
    <property type="protein sequence ID" value="MXQ81485.1"/>
    <property type="molecule type" value="Genomic_DNA"/>
</dbReference>
<organism evidence="1 2">
    <name type="scientific">Bos mutus</name>
    <name type="common">wild yak</name>
    <dbReference type="NCBI Taxonomy" id="72004"/>
    <lineage>
        <taxon>Eukaryota</taxon>
        <taxon>Metazoa</taxon>
        <taxon>Chordata</taxon>
        <taxon>Craniata</taxon>
        <taxon>Vertebrata</taxon>
        <taxon>Euteleostomi</taxon>
        <taxon>Mammalia</taxon>
        <taxon>Eutheria</taxon>
        <taxon>Laurasiatheria</taxon>
        <taxon>Artiodactyla</taxon>
        <taxon>Ruminantia</taxon>
        <taxon>Pecora</taxon>
        <taxon>Bovidae</taxon>
        <taxon>Bovinae</taxon>
        <taxon>Bos</taxon>
    </lineage>
</organism>